<proteinExistence type="predicted"/>
<accession>A0A3G5A6Z3</accession>
<name>A0A3G5A6Z3_9VIRU</name>
<sequence length="151" mass="17826">MDRRYLAREEKGGVHPREREYEVMRKVAERKSLTDELKQIYGLIDSFAREEKRMTAEWLVEEPIRRKAITDREVALGELRRSFQVMALNPLMANQYEVKRKIGDRITVEAYEIRSCWVTYRTLADQPAKLAAKRKVLTNRAAELSRRLVSL</sequence>
<gene>
    <name evidence="1" type="ORF">Hyperionvirus2_170</name>
</gene>
<reference evidence="1" key="1">
    <citation type="submission" date="2018-10" db="EMBL/GenBank/DDBJ databases">
        <title>Hidden diversity of soil giant viruses.</title>
        <authorList>
            <person name="Schulz F."/>
            <person name="Alteio L."/>
            <person name="Goudeau D."/>
            <person name="Ryan E.M."/>
            <person name="Malmstrom R.R."/>
            <person name="Blanchard J."/>
            <person name="Woyke T."/>
        </authorList>
    </citation>
    <scope>NUCLEOTIDE SEQUENCE</scope>
    <source>
        <strain evidence="1">HYV1</strain>
    </source>
</reference>
<dbReference type="EMBL" id="MK072384">
    <property type="protein sequence ID" value="AYV82802.1"/>
    <property type="molecule type" value="Genomic_DNA"/>
</dbReference>
<organism evidence="1">
    <name type="scientific">Hyperionvirus sp</name>
    <dbReference type="NCBI Taxonomy" id="2487770"/>
    <lineage>
        <taxon>Viruses</taxon>
        <taxon>Varidnaviria</taxon>
        <taxon>Bamfordvirae</taxon>
        <taxon>Nucleocytoviricota</taxon>
        <taxon>Megaviricetes</taxon>
        <taxon>Imitervirales</taxon>
        <taxon>Mimiviridae</taxon>
        <taxon>Klosneuvirinae</taxon>
    </lineage>
</organism>
<protein>
    <submittedName>
        <fullName evidence="1">Uncharacterized protein</fullName>
    </submittedName>
</protein>
<evidence type="ECO:0000313" key="1">
    <source>
        <dbReference type="EMBL" id="AYV82802.1"/>
    </source>
</evidence>